<dbReference type="Pfam" id="PF14541">
    <property type="entry name" value="TAXi_C"/>
    <property type="match status" value="1"/>
</dbReference>
<dbReference type="InterPro" id="IPR001461">
    <property type="entry name" value="Aspartic_peptidase_A1"/>
</dbReference>
<keyword evidence="8" id="KW-1133">Transmembrane helix</keyword>
<dbReference type="Proteomes" id="UP001179952">
    <property type="component" value="Unassembled WGS sequence"/>
</dbReference>
<dbReference type="InterPro" id="IPR001969">
    <property type="entry name" value="Aspartic_peptidase_AS"/>
</dbReference>
<feature type="transmembrane region" description="Helical" evidence="8">
    <location>
        <begin position="64"/>
        <end position="83"/>
    </location>
</feature>
<keyword evidence="3 6" id="KW-0064">Aspartyl protease</keyword>
<dbReference type="InterPro" id="IPR032861">
    <property type="entry name" value="TAXi_N"/>
</dbReference>
<dbReference type="PRINTS" id="PR00792">
    <property type="entry name" value="PEPSIN"/>
</dbReference>
<proteinExistence type="inferred from homology"/>
<accession>A0AAV9AG43</accession>
<dbReference type="PANTHER" id="PTHR13683">
    <property type="entry name" value="ASPARTYL PROTEASES"/>
    <property type="match status" value="1"/>
</dbReference>
<feature type="region of interest" description="Disordered" evidence="7">
    <location>
        <begin position="92"/>
        <end position="141"/>
    </location>
</feature>
<dbReference type="AlphaFoldDB" id="A0AAV9AG43"/>
<evidence type="ECO:0000313" key="10">
    <source>
        <dbReference type="EMBL" id="KAK1262900.1"/>
    </source>
</evidence>
<evidence type="ECO:0000256" key="1">
    <source>
        <dbReference type="ARBA" id="ARBA00007447"/>
    </source>
</evidence>
<evidence type="ECO:0000313" key="11">
    <source>
        <dbReference type="Proteomes" id="UP001179952"/>
    </source>
</evidence>
<evidence type="ECO:0000256" key="3">
    <source>
        <dbReference type="ARBA" id="ARBA00022750"/>
    </source>
</evidence>
<keyword evidence="11" id="KW-1185">Reference proteome</keyword>
<comment type="similarity">
    <text evidence="1 6">Belongs to the peptidase A1 family.</text>
</comment>
<dbReference type="PROSITE" id="PS51767">
    <property type="entry name" value="PEPTIDASE_A1"/>
    <property type="match status" value="1"/>
</dbReference>
<organism evidence="10 11">
    <name type="scientific">Acorus gramineus</name>
    <name type="common">Dwarf sweet flag</name>
    <dbReference type="NCBI Taxonomy" id="55184"/>
    <lineage>
        <taxon>Eukaryota</taxon>
        <taxon>Viridiplantae</taxon>
        <taxon>Streptophyta</taxon>
        <taxon>Embryophyta</taxon>
        <taxon>Tracheophyta</taxon>
        <taxon>Spermatophyta</taxon>
        <taxon>Magnoliopsida</taxon>
        <taxon>Liliopsida</taxon>
        <taxon>Acoraceae</taxon>
        <taxon>Acorus</taxon>
    </lineage>
</organism>
<evidence type="ECO:0000256" key="7">
    <source>
        <dbReference type="SAM" id="MobiDB-lite"/>
    </source>
</evidence>
<gene>
    <name evidence="10" type="ORF">QJS04_geneDACA011912</name>
</gene>
<feature type="compositionally biased region" description="Basic and acidic residues" evidence="7">
    <location>
        <begin position="126"/>
        <end position="141"/>
    </location>
</feature>
<feature type="domain" description="Peptidase A1" evidence="9">
    <location>
        <begin position="167"/>
        <end position="521"/>
    </location>
</feature>
<reference evidence="10" key="2">
    <citation type="submission" date="2023-06" db="EMBL/GenBank/DDBJ databases">
        <authorList>
            <person name="Ma L."/>
            <person name="Liu K.-W."/>
            <person name="Li Z."/>
            <person name="Hsiao Y.-Y."/>
            <person name="Qi Y."/>
            <person name="Fu T."/>
            <person name="Tang G."/>
            <person name="Zhang D."/>
            <person name="Sun W.-H."/>
            <person name="Liu D.-K."/>
            <person name="Li Y."/>
            <person name="Chen G.-Z."/>
            <person name="Liu X.-D."/>
            <person name="Liao X.-Y."/>
            <person name="Jiang Y.-T."/>
            <person name="Yu X."/>
            <person name="Hao Y."/>
            <person name="Huang J."/>
            <person name="Zhao X.-W."/>
            <person name="Ke S."/>
            <person name="Chen Y.-Y."/>
            <person name="Wu W.-L."/>
            <person name="Hsu J.-L."/>
            <person name="Lin Y.-F."/>
            <person name="Huang M.-D."/>
            <person name="Li C.-Y."/>
            <person name="Huang L."/>
            <person name="Wang Z.-W."/>
            <person name="Zhao X."/>
            <person name="Zhong W.-Y."/>
            <person name="Peng D.-H."/>
            <person name="Ahmad S."/>
            <person name="Lan S."/>
            <person name="Zhang J.-S."/>
            <person name="Tsai W.-C."/>
            <person name="Van De Peer Y."/>
            <person name="Liu Z.-J."/>
        </authorList>
    </citation>
    <scope>NUCLEOTIDE SEQUENCE</scope>
    <source>
        <strain evidence="10">SCP</strain>
        <tissue evidence="10">Leaves</tissue>
    </source>
</reference>
<feature type="compositionally biased region" description="Basic and acidic residues" evidence="7">
    <location>
        <begin position="92"/>
        <end position="107"/>
    </location>
</feature>
<comment type="caution">
    <text evidence="10">The sequence shown here is derived from an EMBL/GenBank/DDBJ whole genome shotgun (WGS) entry which is preliminary data.</text>
</comment>
<evidence type="ECO:0000256" key="6">
    <source>
        <dbReference type="RuleBase" id="RU000454"/>
    </source>
</evidence>
<dbReference type="GO" id="GO:0006508">
    <property type="term" value="P:proteolysis"/>
    <property type="evidence" value="ECO:0007669"/>
    <property type="project" value="UniProtKB-KW"/>
</dbReference>
<feature type="active site" evidence="5">
    <location>
        <position position="391"/>
    </location>
</feature>
<evidence type="ECO:0000256" key="4">
    <source>
        <dbReference type="ARBA" id="ARBA00022801"/>
    </source>
</evidence>
<protein>
    <submittedName>
        <fullName evidence="10">Aspartic proteinase Asp1</fullName>
    </submittedName>
</protein>
<dbReference type="PANTHER" id="PTHR13683:SF316">
    <property type="entry name" value="ASPARTYL PROTEASE APCB1"/>
    <property type="match status" value="1"/>
</dbReference>
<dbReference type="SUPFAM" id="SSF50630">
    <property type="entry name" value="Acid proteases"/>
    <property type="match status" value="1"/>
</dbReference>
<dbReference type="Gene3D" id="2.40.70.10">
    <property type="entry name" value="Acid Proteases"/>
    <property type="match status" value="2"/>
</dbReference>
<reference evidence="10" key="1">
    <citation type="journal article" date="2023" name="Nat. Commun.">
        <title>Diploid and tetraploid genomes of Acorus and the evolution of monocots.</title>
        <authorList>
            <person name="Ma L."/>
            <person name="Liu K.W."/>
            <person name="Li Z."/>
            <person name="Hsiao Y.Y."/>
            <person name="Qi Y."/>
            <person name="Fu T."/>
            <person name="Tang G.D."/>
            <person name="Zhang D."/>
            <person name="Sun W.H."/>
            <person name="Liu D.K."/>
            <person name="Li Y."/>
            <person name="Chen G.Z."/>
            <person name="Liu X.D."/>
            <person name="Liao X.Y."/>
            <person name="Jiang Y.T."/>
            <person name="Yu X."/>
            <person name="Hao Y."/>
            <person name="Huang J."/>
            <person name="Zhao X.W."/>
            <person name="Ke S."/>
            <person name="Chen Y.Y."/>
            <person name="Wu W.L."/>
            <person name="Hsu J.L."/>
            <person name="Lin Y.F."/>
            <person name="Huang M.D."/>
            <person name="Li C.Y."/>
            <person name="Huang L."/>
            <person name="Wang Z.W."/>
            <person name="Zhao X."/>
            <person name="Zhong W.Y."/>
            <person name="Peng D.H."/>
            <person name="Ahmad S."/>
            <person name="Lan S."/>
            <person name="Zhang J.S."/>
            <person name="Tsai W.C."/>
            <person name="Van de Peer Y."/>
            <person name="Liu Z.J."/>
        </authorList>
    </citation>
    <scope>NUCLEOTIDE SEQUENCE</scope>
    <source>
        <strain evidence="10">SCP</strain>
    </source>
</reference>
<dbReference type="InterPro" id="IPR033121">
    <property type="entry name" value="PEPTIDASE_A1"/>
</dbReference>
<dbReference type="FunFam" id="2.40.70.10:FF:000015">
    <property type="entry name" value="Aspartyl protease family protein"/>
    <property type="match status" value="1"/>
</dbReference>
<evidence type="ECO:0000256" key="2">
    <source>
        <dbReference type="ARBA" id="ARBA00022670"/>
    </source>
</evidence>
<keyword evidence="4 6" id="KW-0378">Hydrolase</keyword>
<feature type="active site" evidence="5">
    <location>
        <position position="185"/>
    </location>
</feature>
<dbReference type="Pfam" id="PF14543">
    <property type="entry name" value="TAXi_N"/>
    <property type="match status" value="1"/>
</dbReference>
<keyword evidence="2 6" id="KW-0645">Protease</keyword>
<dbReference type="PROSITE" id="PS00141">
    <property type="entry name" value="ASP_PROTEASE"/>
    <property type="match status" value="2"/>
</dbReference>
<dbReference type="InterPro" id="IPR032799">
    <property type="entry name" value="TAXi_C"/>
</dbReference>
<dbReference type="InterPro" id="IPR021109">
    <property type="entry name" value="Peptidase_aspartic_dom_sf"/>
</dbReference>
<dbReference type="GO" id="GO:0004190">
    <property type="term" value="F:aspartic-type endopeptidase activity"/>
    <property type="evidence" value="ECO:0007669"/>
    <property type="project" value="UniProtKB-KW"/>
</dbReference>
<evidence type="ECO:0000259" key="9">
    <source>
        <dbReference type="PROSITE" id="PS51767"/>
    </source>
</evidence>
<evidence type="ECO:0000256" key="8">
    <source>
        <dbReference type="SAM" id="Phobius"/>
    </source>
</evidence>
<dbReference type="EMBL" id="JAUJYN010000009">
    <property type="protein sequence ID" value="KAK1262900.1"/>
    <property type="molecule type" value="Genomic_DNA"/>
</dbReference>
<feature type="region of interest" description="Disordered" evidence="7">
    <location>
        <begin position="31"/>
        <end position="54"/>
    </location>
</feature>
<name>A0AAV9AG43_ACOGR</name>
<sequence length="537" mass="59046">MEGQLKGVVIITLPPPDDPSKGKTITAYTISENPNPNPNPRQQQHQRPVAVRSNSPLSISARRAIATLAATALVFLALWSYFFSDAPLGFLREGRDDPGRRRPDESRSFILPLYPKSGGGGGRLGLRPEGDVKLRSAGDESGRTTRRFVNASAVLPVRGNVFPDGLYYTSILLGNPPKPYYLDVDTGSDLTWIQCDAPCTSCAKGPHPLYKPTKGKIIPPKDTLCVELQRNQNVHCDSCQQCDYEIAYADRSSSMGVLARDELHLEITNDGVMKSDFVFGCAYDQQGQLMVSPAKTDGILGLSNAEVSLPSQLVSQGVIRDVIGHCISGDAAGGGYLMLGDDYVPLWGMTWVQMVLGPMNYYEAEVKKMSYGGQNLAIGGSISNTGRVIFDTGSSYTYFTKEAYLGLISSLKDISPRLTLDTSDETLPVCWRADFPVRFIHDVKQFFKPLKLHFRNKWLVLQTSLQIPPEGYLIISKKGNVCLGILDGSEVHDGLTNILGDISLRGQLVVYDNINQKIGWVESDCTKPYRLNSFPFF</sequence>
<evidence type="ECO:0000256" key="5">
    <source>
        <dbReference type="PIRSR" id="PIRSR601461-1"/>
    </source>
</evidence>
<keyword evidence="8" id="KW-0812">Transmembrane</keyword>
<keyword evidence="8" id="KW-0472">Membrane</keyword>